<evidence type="ECO:0000259" key="4">
    <source>
        <dbReference type="PROSITE" id="PS51841"/>
    </source>
</evidence>
<dbReference type="GO" id="GO:0005638">
    <property type="term" value="C:lamin filament"/>
    <property type="evidence" value="ECO:0007669"/>
    <property type="project" value="Ensembl"/>
</dbReference>
<dbReference type="Ensembl" id="ENSCJPT00005023778.1">
    <property type="protein sequence ID" value="ENSCJPP00005016996.1"/>
    <property type="gene ID" value="ENSCJPG00005013923.1"/>
</dbReference>
<dbReference type="GeneTree" id="ENSGT00940000157244"/>
<dbReference type="GO" id="GO:0031965">
    <property type="term" value="C:nuclear membrane"/>
    <property type="evidence" value="ECO:0007669"/>
    <property type="project" value="Ensembl"/>
</dbReference>
<dbReference type="PANTHER" id="PTHR45721">
    <property type="entry name" value="LAMIN DM0-RELATED"/>
    <property type="match status" value="1"/>
</dbReference>
<dbReference type="Pfam" id="PF00038">
    <property type="entry name" value="Filament"/>
    <property type="match status" value="1"/>
</dbReference>
<dbReference type="GO" id="GO:0005200">
    <property type="term" value="F:structural constituent of cytoskeleton"/>
    <property type="evidence" value="ECO:0007669"/>
    <property type="project" value="TreeGrafter"/>
</dbReference>
<dbReference type="GO" id="GO:0071456">
    <property type="term" value="P:cellular response to hypoxia"/>
    <property type="evidence" value="ECO:0007669"/>
    <property type="project" value="Ensembl"/>
</dbReference>
<dbReference type="InterPro" id="IPR001322">
    <property type="entry name" value="Lamin_tail_dom"/>
</dbReference>
<dbReference type="GO" id="GO:0031647">
    <property type="term" value="P:regulation of protein stability"/>
    <property type="evidence" value="ECO:0007669"/>
    <property type="project" value="Ensembl"/>
</dbReference>
<dbReference type="GO" id="GO:0090398">
    <property type="term" value="P:cellular senescence"/>
    <property type="evidence" value="ECO:0007669"/>
    <property type="project" value="Ensembl"/>
</dbReference>
<dbReference type="SMART" id="SM01391">
    <property type="entry name" value="Filament"/>
    <property type="match status" value="1"/>
</dbReference>
<dbReference type="PROSITE" id="PS51841">
    <property type="entry name" value="LTD"/>
    <property type="match status" value="1"/>
</dbReference>
<dbReference type="SUPFAM" id="SSF74853">
    <property type="entry name" value="Lamin A/C globular tail domain"/>
    <property type="match status" value="1"/>
</dbReference>
<feature type="compositionally biased region" description="Low complexity" evidence="3">
    <location>
        <begin position="573"/>
        <end position="588"/>
    </location>
</feature>
<evidence type="ECO:0000313" key="6">
    <source>
        <dbReference type="Ensembl" id="ENSCJPP00005016996.1"/>
    </source>
</evidence>
<dbReference type="SUPFAM" id="SSF90257">
    <property type="entry name" value="Myosin rod fragments"/>
    <property type="match status" value="1"/>
</dbReference>
<dbReference type="GO" id="GO:0072201">
    <property type="term" value="P:negative regulation of mesenchymal cell proliferation"/>
    <property type="evidence" value="ECO:0007669"/>
    <property type="project" value="Ensembl"/>
</dbReference>
<dbReference type="GO" id="GO:0055015">
    <property type="term" value="P:ventricular cardiac muscle cell development"/>
    <property type="evidence" value="ECO:0007669"/>
    <property type="project" value="Ensembl"/>
</dbReference>
<dbReference type="Gene3D" id="2.60.40.1260">
    <property type="entry name" value="Lamin Tail domain"/>
    <property type="match status" value="1"/>
</dbReference>
<dbReference type="PROSITE" id="PS51842">
    <property type="entry name" value="IF_ROD_2"/>
    <property type="match status" value="1"/>
</dbReference>
<feature type="region of interest" description="Disordered" evidence="3">
    <location>
        <begin position="324"/>
        <end position="351"/>
    </location>
</feature>
<dbReference type="GO" id="GO:0090201">
    <property type="term" value="P:negative regulation of release of cytochrome c from mitochondria"/>
    <property type="evidence" value="ECO:0007669"/>
    <property type="project" value="Ensembl"/>
</dbReference>
<evidence type="ECO:0000259" key="5">
    <source>
        <dbReference type="PROSITE" id="PS51842"/>
    </source>
</evidence>
<evidence type="ECO:0000256" key="1">
    <source>
        <dbReference type="ARBA" id="ARBA00022754"/>
    </source>
</evidence>
<sequence>MATPAQRRSGRSGGAQGTPLSPTRITRLQEKEDLQNLNDRLAAYLDKVRALELENAGLRLRITESEEVVSREVSGIKAAYEAELADARKTLDSVAKERARLQLELSKVREEHKELKARNAKKEADLLAAQTRLKDLEALLNSKEAALSTALGEKRNMENEVRELRGHVAKLEAALGEAKKQLQDEMLRRVDAENRLQTLKEELEFQKNIYSEVRTKRRHETRLVEIDNGRQQEFESKLAEALQDLRRQHENQIQQYREELEKTYGAKLENAKQSAERNSNMAGAAHEELHQTRIRLDSLSTELSQLQKQLAAKEAKLRELEEALAGSGRGETAAAGGQGARDGGDEGADGRQQLTSIRSCWTLNWPLDMEINAYRKLLRARRSVPSSQRGAARGSGCTIRVQGSAKKRRLGGTGRRTATEREGRTSLLPPTREPAGKSEAVRTVDDLPSLTYRFPPKFTLKAGQAVTIWASGAGATHSPPSDVVWKAQSTWGTGDSLRTALINSNGEEVAMRKLVRTVIINDDEDEEDDEVSVHHRHHHSGCSGSADPAEYNLRSRTVLCGSCGQPADKGAAVSSSSSSSTVTVSRGYRSSGGGLGEGLLGRSYVMGGAAPHPPSCDVSPPGLVWGGSFALQNRG</sequence>
<dbReference type="Gene3D" id="1.20.5.170">
    <property type="match status" value="1"/>
</dbReference>
<dbReference type="GO" id="GO:1903243">
    <property type="term" value="P:negative regulation of cardiac muscle hypertrophy in response to stress"/>
    <property type="evidence" value="ECO:0007669"/>
    <property type="project" value="Ensembl"/>
</dbReference>
<dbReference type="GO" id="GO:0051664">
    <property type="term" value="P:nuclear pore localization"/>
    <property type="evidence" value="ECO:0007669"/>
    <property type="project" value="TreeGrafter"/>
</dbReference>
<evidence type="ECO:0000256" key="2">
    <source>
        <dbReference type="ARBA" id="ARBA00023054"/>
    </source>
</evidence>
<dbReference type="GO" id="GO:0016363">
    <property type="term" value="C:nuclear matrix"/>
    <property type="evidence" value="ECO:0007669"/>
    <property type="project" value="Ensembl"/>
</dbReference>
<dbReference type="GO" id="GO:0006606">
    <property type="term" value="P:protein import into nucleus"/>
    <property type="evidence" value="ECO:0007669"/>
    <property type="project" value="Ensembl"/>
</dbReference>
<keyword evidence="7" id="KW-1185">Reference proteome</keyword>
<dbReference type="GO" id="GO:0006998">
    <property type="term" value="P:nuclear envelope organization"/>
    <property type="evidence" value="ECO:0007669"/>
    <property type="project" value="Ensembl"/>
</dbReference>
<organism evidence="6 7">
    <name type="scientific">Coturnix japonica</name>
    <name type="common">Japanese quail</name>
    <name type="synonym">Coturnix coturnix japonica</name>
    <dbReference type="NCBI Taxonomy" id="93934"/>
    <lineage>
        <taxon>Eukaryota</taxon>
        <taxon>Metazoa</taxon>
        <taxon>Chordata</taxon>
        <taxon>Craniata</taxon>
        <taxon>Vertebrata</taxon>
        <taxon>Euteleostomi</taxon>
        <taxon>Archelosauria</taxon>
        <taxon>Archosauria</taxon>
        <taxon>Dinosauria</taxon>
        <taxon>Saurischia</taxon>
        <taxon>Theropoda</taxon>
        <taxon>Coelurosauria</taxon>
        <taxon>Aves</taxon>
        <taxon>Neognathae</taxon>
        <taxon>Galloanserae</taxon>
        <taxon>Galliformes</taxon>
        <taxon>Phasianidae</taxon>
        <taxon>Perdicinae</taxon>
        <taxon>Coturnix</taxon>
    </lineage>
</organism>
<dbReference type="InterPro" id="IPR036415">
    <property type="entry name" value="Lamin_tail_dom_sf"/>
</dbReference>
<dbReference type="GO" id="GO:0016607">
    <property type="term" value="C:nuclear speck"/>
    <property type="evidence" value="ECO:0007669"/>
    <property type="project" value="Ensembl"/>
</dbReference>
<gene>
    <name evidence="6" type="primary">LMNA</name>
</gene>
<name>A0A8C2TQK2_COTJA</name>
<dbReference type="GO" id="GO:2001237">
    <property type="term" value="P:negative regulation of extrinsic apoptotic signaling pathway"/>
    <property type="evidence" value="ECO:0007669"/>
    <property type="project" value="Ensembl"/>
</dbReference>
<dbReference type="SUPFAM" id="SSF64593">
    <property type="entry name" value="Intermediate filament protein, coiled coil region"/>
    <property type="match status" value="1"/>
</dbReference>
<dbReference type="GO" id="GO:1900180">
    <property type="term" value="P:regulation of protein localization to nucleus"/>
    <property type="evidence" value="ECO:0007669"/>
    <property type="project" value="Ensembl"/>
</dbReference>
<feature type="domain" description="LTD" evidence="4">
    <location>
        <begin position="386"/>
        <end position="516"/>
    </location>
</feature>
<dbReference type="Gene3D" id="1.20.5.1160">
    <property type="entry name" value="Vasodilator-stimulated phosphoprotein"/>
    <property type="match status" value="2"/>
</dbReference>
<reference evidence="6" key="1">
    <citation type="submission" date="2015-11" db="EMBL/GenBank/DDBJ databases">
        <authorList>
            <consortium name="International Coturnix japonica Genome Analysis Consortium"/>
            <person name="Warren W."/>
            <person name="Burt D.W."/>
            <person name="Antin P.B."/>
            <person name="Lanford R."/>
            <person name="Gros J."/>
            <person name="Wilson R.K."/>
        </authorList>
    </citation>
    <scope>NUCLEOTIDE SEQUENCE [LARGE SCALE GENOMIC DNA]</scope>
</reference>
<keyword evidence="2" id="KW-0175">Coiled coil</keyword>
<dbReference type="GO" id="GO:0030334">
    <property type="term" value="P:regulation of cell migration"/>
    <property type="evidence" value="ECO:0007669"/>
    <property type="project" value="Ensembl"/>
</dbReference>
<dbReference type="GO" id="GO:0090435">
    <property type="term" value="P:protein localization to nuclear envelope"/>
    <property type="evidence" value="ECO:0007669"/>
    <property type="project" value="TreeGrafter"/>
</dbReference>
<dbReference type="GO" id="GO:0010628">
    <property type="term" value="P:positive regulation of gene expression"/>
    <property type="evidence" value="ECO:0007669"/>
    <property type="project" value="Ensembl"/>
</dbReference>
<proteinExistence type="predicted"/>
<feature type="region of interest" description="Disordered" evidence="3">
    <location>
        <begin position="1"/>
        <end position="30"/>
    </location>
</feature>
<feature type="domain" description="IF rod" evidence="5">
    <location>
        <begin position="30"/>
        <end position="385"/>
    </location>
</feature>
<dbReference type="InterPro" id="IPR039008">
    <property type="entry name" value="IF_rod_dom"/>
</dbReference>
<feature type="region of interest" description="Disordered" evidence="3">
    <location>
        <begin position="567"/>
        <end position="588"/>
    </location>
</feature>
<evidence type="ECO:0000256" key="3">
    <source>
        <dbReference type="SAM" id="MobiDB-lite"/>
    </source>
</evidence>
<feature type="region of interest" description="Disordered" evidence="3">
    <location>
        <begin position="525"/>
        <end position="546"/>
    </location>
</feature>
<keyword evidence="1" id="KW-0403">Intermediate filament</keyword>
<dbReference type="GO" id="GO:0030951">
    <property type="term" value="P:establishment or maintenance of microtubule cytoskeleton polarity"/>
    <property type="evidence" value="ECO:0007669"/>
    <property type="project" value="Ensembl"/>
</dbReference>
<protein>
    <submittedName>
        <fullName evidence="6">Lamin A/C</fullName>
    </submittedName>
</protein>
<dbReference type="PANTHER" id="PTHR45721:SF5">
    <property type="entry name" value="PRELAMIN-A_C"/>
    <property type="match status" value="1"/>
</dbReference>
<dbReference type="GO" id="GO:0007097">
    <property type="term" value="P:nuclear migration"/>
    <property type="evidence" value="ECO:0007669"/>
    <property type="project" value="TreeGrafter"/>
</dbReference>
<feature type="region of interest" description="Disordered" evidence="3">
    <location>
        <begin position="383"/>
        <end position="439"/>
    </location>
</feature>
<dbReference type="GO" id="GO:0160123">
    <property type="term" value="F:structural constituent of nuclear lamina"/>
    <property type="evidence" value="ECO:0007669"/>
    <property type="project" value="Ensembl"/>
</dbReference>
<dbReference type="Proteomes" id="UP000694412">
    <property type="component" value="Chromosome 25"/>
</dbReference>
<dbReference type="GO" id="GO:0031507">
    <property type="term" value="P:heterochromatin formation"/>
    <property type="evidence" value="ECO:0007669"/>
    <property type="project" value="TreeGrafter"/>
</dbReference>
<reference evidence="6" key="2">
    <citation type="submission" date="2025-08" db="UniProtKB">
        <authorList>
            <consortium name="Ensembl"/>
        </authorList>
    </citation>
    <scope>IDENTIFICATION</scope>
</reference>
<dbReference type="AlphaFoldDB" id="A0A8C2TQK2"/>
<dbReference type="GO" id="GO:1990683">
    <property type="term" value="P:DNA double-strand break attachment to nuclear envelope"/>
    <property type="evidence" value="ECO:0007669"/>
    <property type="project" value="Ensembl"/>
</dbReference>
<dbReference type="GO" id="GO:0035861">
    <property type="term" value="C:site of double-strand break"/>
    <property type="evidence" value="ECO:0007669"/>
    <property type="project" value="Ensembl"/>
</dbReference>
<reference evidence="6" key="3">
    <citation type="submission" date="2025-09" db="UniProtKB">
        <authorList>
            <consortium name="Ensembl"/>
        </authorList>
    </citation>
    <scope>IDENTIFICATION</scope>
</reference>
<evidence type="ECO:0000313" key="7">
    <source>
        <dbReference type="Proteomes" id="UP000694412"/>
    </source>
</evidence>
<accession>A0A8C2TQK2</accession>